<protein>
    <submittedName>
        <fullName evidence="1">Uncharacterized protein</fullName>
    </submittedName>
</protein>
<accession>A0A2I0TDK2</accession>
<sequence>MTPAARDAKPKYTVNRGKKPFAEYFHKHQLTHFTGLCYNVNVTSTIEEKIIQSQKTIWQEIVFERHKSQQTALFISFTPSETIGFIFVQRPSVSSVT</sequence>
<dbReference type="EMBL" id="KZ512178">
    <property type="protein sequence ID" value="PKU31852.1"/>
    <property type="molecule type" value="Genomic_DNA"/>
</dbReference>
<gene>
    <name evidence="1" type="ORF">llap_17844</name>
</gene>
<reference evidence="2" key="2">
    <citation type="submission" date="2017-12" db="EMBL/GenBank/DDBJ databases">
        <title>Genome sequence of the Bar-tailed Godwit (Limosa lapponica baueri).</title>
        <authorList>
            <person name="Lima N.C.B."/>
            <person name="Parody-Merino A.M."/>
            <person name="Battley P.F."/>
            <person name="Fidler A.E."/>
            <person name="Prosdocimi F."/>
        </authorList>
    </citation>
    <scope>NUCLEOTIDE SEQUENCE [LARGE SCALE GENOMIC DNA]</scope>
</reference>
<evidence type="ECO:0000313" key="2">
    <source>
        <dbReference type="Proteomes" id="UP000233556"/>
    </source>
</evidence>
<dbReference type="Proteomes" id="UP000233556">
    <property type="component" value="Unassembled WGS sequence"/>
</dbReference>
<reference evidence="2" key="1">
    <citation type="submission" date="2017-11" db="EMBL/GenBank/DDBJ databases">
        <authorList>
            <person name="Lima N.C."/>
            <person name="Parody-Merino A.M."/>
            <person name="Battley P.F."/>
            <person name="Fidler A.E."/>
            <person name="Prosdocimi F."/>
        </authorList>
    </citation>
    <scope>NUCLEOTIDE SEQUENCE [LARGE SCALE GENOMIC DNA]</scope>
</reference>
<proteinExistence type="predicted"/>
<dbReference type="AlphaFoldDB" id="A0A2I0TDK2"/>
<keyword evidence="2" id="KW-1185">Reference proteome</keyword>
<evidence type="ECO:0000313" key="1">
    <source>
        <dbReference type="EMBL" id="PKU31852.1"/>
    </source>
</evidence>
<name>A0A2I0TDK2_LIMLA</name>
<organism evidence="1 2">
    <name type="scientific">Limosa lapponica baueri</name>
    <dbReference type="NCBI Taxonomy" id="1758121"/>
    <lineage>
        <taxon>Eukaryota</taxon>
        <taxon>Metazoa</taxon>
        <taxon>Chordata</taxon>
        <taxon>Craniata</taxon>
        <taxon>Vertebrata</taxon>
        <taxon>Euteleostomi</taxon>
        <taxon>Archelosauria</taxon>
        <taxon>Archosauria</taxon>
        <taxon>Dinosauria</taxon>
        <taxon>Saurischia</taxon>
        <taxon>Theropoda</taxon>
        <taxon>Coelurosauria</taxon>
        <taxon>Aves</taxon>
        <taxon>Neognathae</taxon>
        <taxon>Neoaves</taxon>
        <taxon>Charadriiformes</taxon>
        <taxon>Scolopacidae</taxon>
        <taxon>Limosa</taxon>
    </lineage>
</organism>